<evidence type="ECO:0000256" key="9">
    <source>
        <dbReference type="ARBA" id="ARBA00076941"/>
    </source>
</evidence>
<dbReference type="InterPro" id="IPR011989">
    <property type="entry name" value="ARM-like"/>
</dbReference>
<evidence type="ECO:0000256" key="6">
    <source>
        <dbReference type="ARBA" id="ARBA00023187"/>
    </source>
</evidence>
<feature type="domain" description="Splicing factor 3B subunit 1" evidence="13">
    <location>
        <begin position="342"/>
        <end position="464"/>
    </location>
</feature>
<dbReference type="Bgee" id="ENSELUG00000005977">
    <property type="expression patterns" value="Expressed in brain and 15 other cell types or tissues"/>
</dbReference>
<dbReference type="FunFam" id="1.25.10.10:FF:000810">
    <property type="entry name" value="Splicing factor 3B subunit 1"/>
    <property type="match status" value="1"/>
</dbReference>
<dbReference type="Ensembl" id="ENSELUT00000066758.2">
    <property type="protein sequence ID" value="ENSELUP00000070794.1"/>
    <property type="gene ID" value="ENSELUG00000005977.3"/>
</dbReference>
<feature type="compositionally biased region" description="Acidic residues" evidence="12">
    <location>
        <begin position="61"/>
        <end position="70"/>
    </location>
</feature>
<dbReference type="FunFam" id="1.25.10.10:FF:000303">
    <property type="entry name" value="splicing factor 3B subunit 1"/>
    <property type="match status" value="1"/>
</dbReference>
<evidence type="ECO:0000256" key="8">
    <source>
        <dbReference type="ARBA" id="ARBA00070532"/>
    </source>
</evidence>
<dbReference type="Pfam" id="PF22646">
    <property type="entry name" value="PPP2R1A-like_HEAT"/>
    <property type="match status" value="1"/>
</dbReference>
<dbReference type="FunFam" id="1.25.10.10:FF:000088">
    <property type="entry name" value="Splicing factor 3b, subunit 1"/>
    <property type="match status" value="1"/>
</dbReference>
<reference evidence="16" key="1">
    <citation type="journal article" date="2014" name="PLoS ONE">
        <title>The genome and linkage map of the northern pike (Esox lucius): conserved synteny revealed between the salmonid sister group and the Neoteleostei.</title>
        <authorList>
            <person name="Rondeau E.B."/>
            <person name="Minkley D.R."/>
            <person name="Leong J.S."/>
            <person name="Messmer A.M."/>
            <person name="Jantzen J.R."/>
            <person name="von Schalburg K.R."/>
            <person name="Lemon C."/>
            <person name="Bird N.H."/>
            <person name="Koop B.F."/>
        </authorList>
    </citation>
    <scope>NUCLEOTIDE SEQUENCE</scope>
</reference>
<dbReference type="GO" id="GO:0005681">
    <property type="term" value="C:spliceosomal complex"/>
    <property type="evidence" value="ECO:0007669"/>
    <property type="project" value="UniProtKB-KW"/>
</dbReference>
<organism evidence="15 16">
    <name type="scientific">Esox lucius</name>
    <name type="common">Northern pike</name>
    <dbReference type="NCBI Taxonomy" id="8010"/>
    <lineage>
        <taxon>Eukaryota</taxon>
        <taxon>Metazoa</taxon>
        <taxon>Chordata</taxon>
        <taxon>Craniata</taxon>
        <taxon>Vertebrata</taxon>
        <taxon>Euteleostomi</taxon>
        <taxon>Actinopterygii</taxon>
        <taxon>Neopterygii</taxon>
        <taxon>Teleostei</taxon>
        <taxon>Protacanthopterygii</taxon>
        <taxon>Esociformes</taxon>
        <taxon>Esocidae</taxon>
        <taxon>Esox</taxon>
    </lineage>
</organism>
<reference evidence="15" key="2">
    <citation type="submission" date="2020-02" db="EMBL/GenBank/DDBJ databases">
        <title>Esox lucius (northern pike) genome, fEsoLuc1, primary haplotype.</title>
        <authorList>
            <person name="Myers G."/>
            <person name="Karagic N."/>
            <person name="Meyer A."/>
            <person name="Pippel M."/>
            <person name="Reichard M."/>
            <person name="Winkler S."/>
            <person name="Tracey A."/>
            <person name="Sims Y."/>
            <person name="Howe K."/>
            <person name="Rhie A."/>
            <person name="Formenti G."/>
            <person name="Durbin R."/>
            <person name="Fedrigo O."/>
            <person name="Jarvis E.D."/>
        </authorList>
    </citation>
    <scope>NUCLEOTIDE SEQUENCE [LARGE SCALE GENOMIC DNA]</scope>
</reference>
<keyword evidence="7" id="KW-0539">Nucleus</keyword>
<feature type="compositionally biased region" description="Basic and acidic residues" evidence="12">
    <location>
        <begin position="304"/>
        <end position="317"/>
    </location>
</feature>
<dbReference type="GO" id="GO:0016607">
    <property type="term" value="C:nuclear speck"/>
    <property type="evidence" value="ECO:0007669"/>
    <property type="project" value="UniProtKB-SubCell"/>
</dbReference>
<feature type="compositionally biased region" description="Basic and acidic residues" evidence="12">
    <location>
        <begin position="153"/>
        <end position="178"/>
    </location>
</feature>
<dbReference type="Proteomes" id="UP000265140">
    <property type="component" value="Chromosome 16"/>
</dbReference>
<dbReference type="GO" id="GO:0005686">
    <property type="term" value="C:U2 snRNP"/>
    <property type="evidence" value="ECO:0007669"/>
    <property type="project" value="UniProtKB-ARBA"/>
</dbReference>
<feature type="coiled-coil region" evidence="11">
    <location>
        <begin position="860"/>
        <end position="887"/>
    </location>
</feature>
<evidence type="ECO:0000256" key="3">
    <source>
        <dbReference type="ARBA" id="ARBA00022664"/>
    </source>
</evidence>
<dbReference type="InterPro" id="IPR054573">
    <property type="entry name" value="PP2A/SF3B1-like_HEAT"/>
</dbReference>
<evidence type="ECO:0000256" key="2">
    <source>
        <dbReference type="ARBA" id="ARBA00005754"/>
    </source>
</evidence>
<evidence type="ECO:0000256" key="12">
    <source>
        <dbReference type="SAM" id="MobiDB-lite"/>
    </source>
</evidence>
<feature type="region of interest" description="Disordered" evidence="12">
    <location>
        <begin position="105"/>
        <end position="370"/>
    </location>
</feature>
<dbReference type="InterPro" id="IPR038737">
    <property type="entry name" value="SF3b_su1-like"/>
</dbReference>
<keyword evidence="6" id="KW-0508">mRNA splicing</keyword>
<sequence>KFEIIYIEAQILEIQGMKAALVEEGGDQGVGLDSTGYYDQEIYGGSDSRFAGYVTSIAANEQEDDDEEESSTSLLGQKKPGYHAPVAILNAIPQSDEQYDPFAEHRPAKIAEREDEYKARRRQMIISPERLDPFADGGKTPDPKLQSRSYMDVMKEQHLTKEEKEIRQQMAEKAKTGDLKAVNGSAASQAAAAAKRKRRWDQTAEKQDQSGTPSNAGTPKKMSSWDQADQTPGHTPGHTPSNSRWDETPGRNKGSETPGATPSTRMWDPTPSHTPAGAATPGRGDTPGHATPGHGGATGSVRKNRWDETPKTERETPGHGSGWAETPRTDRGDESVGETPTPGASKRKSRWDETPASQMGSSTPLMTPGKTPIGTPAMNMATPTPGHLMSMTPEQLQAWRWEREIDERNRPLTDDELDAMFPEGYKVLPPPAGYVPIRTPARKLSATPTPIGGMTGFHMPQEDRSMKQVNDQPSGNLPFLKPDDIQYFDKLLVEVDESTLSPEEQKERKIMKLLLKIKNGTPPMRKAALRQITDKAREFGAGPLFNQILPLLMSPTLEDQERHLLVKVIDRILYKLDDLVRPYVHKILVVIEPLLIDEDYYARVEGREIISNLAKAAGLATMISTMRPDIDNMDEYVRNTTARAFAVVASALGIPSLLPFLKAVCKSKKSWQARHTGIKIVQQIAILMGCAILPHLRSLVEIIEHGLVDEQQKVRTISALAIAALAEAATPYGIESFDSVLKPLWKGIRQHRGKGLAAFLKAIGYLIPLMDAEYANYYTREVMLILIREFQSPDEEMKKIVLKVVKQCCGTDGVEANYIKTEILPPFFKHFWQHRMALDRRNYRQLVDTTVELANKVGAAEIISRIVDDLKDEAEQYRKMVMETIEKIMGNLGAADIDHKLEEQLIDGILYAFQEQTTEDSVMLNGFGTVVNALGKRVKPYLPQICGTVLWRLNNKSAKVRQQAADLISRTAVVMKTCQEEKLMGHLGVVLYEYLGEEYPEVLGSILGALKAIVNVIGMHKMTPPIKDLLPRLTPILKNRHEKVQENCIDLVGRIADRGAEYVSAREWMRICFELLELLKAHKKAIRRATVNTFGYIAKAIGPHDVLATLLNNLKVQERQNRVCTTVAIAIVAETCSPFTVLPALMNEYRVPELNVQNGVLKSLSFLFEYIGEMGKDYIYAVTPLLEDALMDRDLVHRQTASAVVQHMSLGVYGFGCEDSLNHLLNYVWPNVFETSPHVIQAVMGALEGLRVAIGPCRMLQYCLQGLFHPARKVRDVYWKIYNSIYIGSQDALIAHYPHVYNDEKNPYLRYELEYFL</sequence>
<keyword evidence="16" id="KW-1185">Reference proteome</keyword>
<evidence type="ECO:0000256" key="10">
    <source>
        <dbReference type="ARBA" id="ARBA00083579"/>
    </source>
</evidence>
<keyword evidence="11" id="KW-0175">Coiled coil</keyword>
<evidence type="ECO:0000259" key="14">
    <source>
        <dbReference type="Pfam" id="PF22646"/>
    </source>
</evidence>
<feature type="domain" description="Phosphatase PP2A regulatory subunit A/Splicing factor 3B subunit 1-like HEAT repeat" evidence="14">
    <location>
        <begin position="1099"/>
        <end position="1171"/>
    </location>
</feature>
<feature type="compositionally biased region" description="Polar residues" evidence="12">
    <location>
        <begin position="355"/>
        <end position="365"/>
    </location>
</feature>
<evidence type="ECO:0000256" key="4">
    <source>
        <dbReference type="ARBA" id="ARBA00022728"/>
    </source>
</evidence>
<dbReference type="GO" id="GO:0000785">
    <property type="term" value="C:chromatin"/>
    <property type="evidence" value="ECO:0007669"/>
    <property type="project" value="UniProtKB-ARBA"/>
</dbReference>
<evidence type="ECO:0000256" key="11">
    <source>
        <dbReference type="SAM" id="Coils"/>
    </source>
</evidence>
<dbReference type="InterPro" id="IPR016024">
    <property type="entry name" value="ARM-type_fold"/>
</dbReference>
<evidence type="ECO:0000256" key="5">
    <source>
        <dbReference type="ARBA" id="ARBA00022737"/>
    </source>
</evidence>
<gene>
    <name evidence="15" type="primary">SF3B1</name>
</gene>
<dbReference type="PANTHER" id="PTHR12097">
    <property type="entry name" value="SPLICING FACTOR 3B, SUBUNIT 1-RELATED"/>
    <property type="match status" value="1"/>
</dbReference>
<dbReference type="SUPFAM" id="SSF48371">
    <property type="entry name" value="ARM repeat"/>
    <property type="match status" value="1"/>
</dbReference>
<dbReference type="Pfam" id="PF08920">
    <property type="entry name" value="SF3b1"/>
    <property type="match status" value="1"/>
</dbReference>
<comment type="similarity">
    <text evidence="2">Belongs to the SF3B1 family.</text>
</comment>
<feature type="compositionally biased region" description="Basic and acidic residues" evidence="12">
    <location>
        <begin position="244"/>
        <end position="254"/>
    </location>
</feature>
<protein>
    <recommendedName>
        <fullName evidence="8">Splicing factor 3B subunit 1</fullName>
    </recommendedName>
    <alternativeName>
        <fullName evidence="9">Pre-mRNA-splicing factor SF3b 155 kDa subunit</fullName>
    </alternativeName>
    <alternativeName>
        <fullName evidence="10">Spliceosome-associated protein 155</fullName>
    </alternativeName>
</protein>
<accession>A0A6Q2YXR5</accession>
<feature type="compositionally biased region" description="Basic and acidic residues" evidence="12">
    <location>
        <begin position="105"/>
        <end position="118"/>
    </location>
</feature>
<reference evidence="15" key="3">
    <citation type="submission" date="2025-08" db="UniProtKB">
        <authorList>
            <consortium name="Ensembl"/>
        </authorList>
    </citation>
    <scope>IDENTIFICATION</scope>
</reference>
<feature type="compositionally biased region" description="Polar residues" evidence="12">
    <location>
        <begin position="224"/>
        <end position="243"/>
    </location>
</feature>
<evidence type="ECO:0000313" key="16">
    <source>
        <dbReference type="Proteomes" id="UP000265140"/>
    </source>
</evidence>
<dbReference type="GO" id="GO:0000245">
    <property type="term" value="P:spliceosomal complex assembly"/>
    <property type="evidence" value="ECO:0007669"/>
    <property type="project" value="InterPro"/>
</dbReference>
<evidence type="ECO:0000259" key="13">
    <source>
        <dbReference type="Pfam" id="PF08920"/>
    </source>
</evidence>
<evidence type="ECO:0000313" key="15">
    <source>
        <dbReference type="Ensembl" id="ENSELUP00000070794.1"/>
    </source>
</evidence>
<dbReference type="Gene3D" id="1.25.10.10">
    <property type="entry name" value="Leucine-rich Repeat Variant"/>
    <property type="match status" value="3"/>
</dbReference>
<proteinExistence type="inferred from homology"/>
<dbReference type="GeneTree" id="ENSGT00390000018393"/>
<evidence type="ECO:0000256" key="1">
    <source>
        <dbReference type="ARBA" id="ARBA00004324"/>
    </source>
</evidence>
<comment type="subcellular location">
    <subcellularLocation>
        <location evidence="1">Nucleus speckle</location>
    </subcellularLocation>
</comment>
<dbReference type="InterPro" id="IPR015016">
    <property type="entry name" value="SF3b_su1"/>
</dbReference>
<name>A0A6Q2YXR5_ESOLU</name>
<keyword evidence="5" id="KW-0677">Repeat</keyword>
<reference evidence="15" key="4">
    <citation type="submission" date="2025-09" db="UniProtKB">
        <authorList>
            <consortium name="Ensembl"/>
        </authorList>
    </citation>
    <scope>IDENTIFICATION</scope>
</reference>
<keyword evidence="3" id="KW-0507">mRNA processing</keyword>
<evidence type="ECO:0000256" key="7">
    <source>
        <dbReference type="ARBA" id="ARBA00023242"/>
    </source>
</evidence>
<dbReference type="GO" id="GO:0003729">
    <property type="term" value="F:mRNA binding"/>
    <property type="evidence" value="ECO:0007669"/>
    <property type="project" value="InterPro"/>
</dbReference>
<feature type="region of interest" description="Disordered" evidence="12">
    <location>
        <begin position="59"/>
        <end position="79"/>
    </location>
</feature>
<keyword evidence="4" id="KW-0747">Spliceosome</keyword>